<dbReference type="eggNOG" id="COG1825">
    <property type="taxonomic scope" value="Bacteria"/>
</dbReference>
<dbReference type="HOGENOM" id="CLU_075939_1_0_11"/>
<keyword evidence="2 5" id="KW-0694">RNA-binding</keyword>
<dbReference type="NCBIfam" id="NF004131">
    <property type="entry name" value="PRK05618.2-1"/>
    <property type="match status" value="1"/>
</dbReference>
<evidence type="ECO:0000313" key="10">
    <source>
        <dbReference type="Proteomes" id="UP000009888"/>
    </source>
</evidence>
<gene>
    <name evidence="5" type="primary">rplY</name>
    <name evidence="5" type="synonym">ctc</name>
    <name evidence="9" type="ORF">HMPREF9233_01125</name>
</gene>
<dbReference type="Proteomes" id="UP000009888">
    <property type="component" value="Unassembled WGS sequence"/>
</dbReference>
<evidence type="ECO:0000256" key="2">
    <source>
        <dbReference type="ARBA" id="ARBA00022884"/>
    </source>
</evidence>
<keyword evidence="1 5" id="KW-0699">rRNA-binding</keyword>
<keyword evidence="3 5" id="KW-0689">Ribosomal protein</keyword>
<dbReference type="InterPro" id="IPR001021">
    <property type="entry name" value="Ribosomal_bL25_long"/>
</dbReference>
<dbReference type="InterPro" id="IPR020056">
    <property type="entry name" value="Rbsml_bL25/Gln-tRNA_synth_N"/>
</dbReference>
<dbReference type="InterPro" id="IPR029751">
    <property type="entry name" value="Ribosomal_L25_dom"/>
</dbReference>
<evidence type="ECO:0000256" key="1">
    <source>
        <dbReference type="ARBA" id="ARBA00022730"/>
    </source>
</evidence>
<dbReference type="AlphaFoldDB" id="K9EVJ0"/>
<dbReference type="PANTHER" id="PTHR33284:SF1">
    <property type="entry name" value="RIBOSOMAL PROTEIN L25_GLN-TRNA SYNTHETASE, ANTI-CODON-BINDING DOMAIN-CONTAINING PROTEIN"/>
    <property type="match status" value="1"/>
</dbReference>
<dbReference type="InterPro" id="IPR020057">
    <property type="entry name" value="Ribosomal_bL25_b-dom"/>
</dbReference>
<comment type="function">
    <text evidence="5">This is one of the proteins that binds to the 5S RNA in the ribosome where it forms part of the central protuberance.</text>
</comment>
<feature type="compositionally biased region" description="Acidic residues" evidence="6">
    <location>
        <begin position="200"/>
        <end position="216"/>
    </location>
</feature>
<accession>K9EVJ0</accession>
<evidence type="ECO:0000256" key="3">
    <source>
        <dbReference type="ARBA" id="ARBA00022980"/>
    </source>
</evidence>
<dbReference type="GO" id="GO:0008097">
    <property type="term" value="F:5S rRNA binding"/>
    <property type="evidence" value="ECO:0007669"/>
    <property type="project" value="InterPro"/>
</dbReference>
<dbReference type="InterPro" id="IPR011035">
    <property type="entry name" value="Ribosomal_bL25/Gln-tRNA_synth"/>
</dbReference>
<evidence type="ECO:0000313" key="9">
    <source>
        <dbReference type="EMBL" id="EKU94987.1"/>
    </source>
</evidence>
<name>K9EVJ0_9ACTO</name>
<dbReference type="RefSeq" id="WP_007001331.1">
    <property type="nucleotide sequence ID" value="NZ_JH992955.1"/>
</dbReference>
<dbReference type="STRING" id="202789.GCA_001457435_00990"/>
<dbReference type="Gene3D" id="2.40.240.10">
    <property type="entry name" value="Ribosomal Protein L25, Chain P"/>
    <property type="match status" value="1"/>
</dbReference>
<organism evidence="9 10">
    <name type="scientific">Actinobaculum massiliense ACS-171-V-Col2</name>
    <dbReference type="NCBI Taxonomy" id="883066"/>
    <lineage>
        <taxon>Bacteria</taxon>
        <taxon>Bacillati</taxon>
        <taxon>Actinomycetota</taxon>
        <taxon>Actinomycetes</taxon>
        <taxon>Actinomycetales</taxon>
        <taxon>Actinomycetaceae</taxon>
        <taxon>Actinobaculum</taxon>
    </lineage>
</organism>
<dbReference type="InterPro" id="IPR020930">
    <property type="entry name" value="Ribosomal_uL5_bac-type"/>
</dbReference>
<dbReference type="EMBL" id="AGWL01000006">
    <property type="protein sequence ID" value="EKU94987.1"/>
    <property type="molecule type" value="Genomic_DNA"/>
</dbReference>
<feature type="domain" description="Large ribosomal subunit protein bL25 L25" evidence="7">
    <location>
        <begin position="10"/>
        <end position="96"/>
    </location>
</feature>
<evidence type="ECO:0000256" key="5">
    <source>
        <dbReference type="HAMAP-Rule" id="MF_01334"/>
    </source>
</evidence>
<keyword evidence="10" id="KW-1185">Reference proteome</keyword>
<dbReference type="SUPFAM" id="SSF50715">
    <property type="entry name" value="Ribosomal protein L25-like"/>
    <property type="match status" value="1"/>
</dbReference>
<comment type="caution">
    <text evidence="9">The sequence shown here is derived from an EMBL/GenBank/DDBJ whole genome shotgun (WGS) entry which is preliminary data.</text>
</comment>
<evidence type="ECO:0000259" key="8">
    <source>
        <dbReference type="Pfam" id="PF14693"/>
    </source>
</evidence>
<proteinExistence type="inferred from homology"/>
<keyword evidence="4 5" id="KW-0687">Ribonucleoprotein</keyword>
<dbReference type="GO" id="GO:0022625">
    <property type="term" value="C:cytosolic large ribosomal subunit"/>
    <property type="evidence" value="ECO:0007669"/>
    <property type="project" value="TreeGrafter"/>
</dbReference>
<sequence>MAFEQKRLIGTERTEFGKGASRRLRRDGQTPAVLYGHGQDPIHVAVDAHELFLIVKDNPNAIINIVKDEGASSDLLALVKDIQRNPVTRRITHVDLQRVTRNEKVEVEVPVEVTGEPAPGMIYTIELMNVIVKAPVIDIPDSVVADVEGLNAGERVTVADLKVADDVEIVADAEEVAVMVTEPQVDTALEEADAAMAEAQAEESAEAEKAEEEAAE</sequence>
<dbReference type="GO" id="GO:0003735">
    <property type="term" value="F:structural constituent of ribosome"/>
    <property type="evidence" value="ECO:0007669"/>
    <property type="project" value="InterPro"/>
</dbReference>
<dbReference type="Pfam" id="PF01386">
    <property type="entry name" value="Ribosomal_L25p"/>
    <property type="match status" value="1"/>
</dbReference>
<dbReference type="CDD" id="cd00495">
    <property type="entry name" value="Ribosomal_L25_TL5_CTC"/>
    <property type="match status" value="1"/>
</dbReference>
<comment type="similarity">
    <text evidence="5">Belongs to the bacterial ribosomal protein bL25 family. CTC subfamily.</text>
</comment>
<dbReference type="HAMAP" id="MF_01334">
    <property type="entry name" value="Ribosomal_bL25_CTC"/>
    <property type="match status" value="1"/>
</dbReference>
<feature type="region of interest" description="Disordered" evidence="6">
    <location>
        <begin position="195"/>
        <end position="216"/>
    </location>
</feature>
<dbReference type="InterPro" id="IPR037121">
    <property type="entry name" value="Ribosomal_bL25_C"/>
</dbReference>
<dbReference type="PANTHER" id="PTHR33284">
    <property type="entry name" value="RIBOSOMAL PROTEIN L25/GLN-TRNA SYNTHETASE, ANTI-CODON-BINDING DOMAIN-CONTAINING PROTEIN"/>
    <property type="match status" value="1"/>
</dbReference>
<evidence type="ECO:0000259" key="7">
    <source>
        <dbReference type="Pfam" id="PF01386"/>
    </source>
</evidence>
<dbReference type="Gene3D" id="2.170.120.20">
    <property type="entry name" value="Ribosomal protein L25, beta domain"/>
    <property type="match status" value="1"/>
</dbReference>
<protein>
    <recommendedName>
        <fullName evidence="5">Large ribosomal subunit protein bL25</fullName>
    </recommendedName>
    <alternativeName>
        <fullName evidence="5">General stress protein CTC</fullName>
    </alternativeName>
</protein>
<evidence type="ECO:0000256" key="6">
    <source>
        <dbReference type="SAM" id="MobiDB-lite"/>
    </source>
</evidence>
<evidence type="ECO:0000256" key="4">
    <source>
        <dbReference type="ARBA" id="ARBA00023274"/>
    </source>
</evidence>
<dbReference type="Pfam" id="PF14693">
    <property type="entry name" value="Ribosomal_TL5_C"/>
    <property type="match status" value="1"/>
</dbReference>
<reference evidence="9 10" key="1">
    <citation type="submission" date="2012-09" db="EMBL/GenBank/DDBJ databases">
        <title>The Genome Sequence of Actinobaculum massiliae ACS-171-V-COL2.</title>
        <authorList>
            <consortium name="The Broad Institute Genome Sequencing Platform"/>
            <person name="Earl A."/>
            <person name="Ward D."/>
            <person name="Feldgarden M."/>
            <person name="Gevers D."/>
            <person name="Saerens B."/>
            <person name="Vaneechoutte M."/>
            <person name="Walker B."/>
            <person name="Young S.K."/>
            <person name="Zeng Q."/>
            <person name="Gargeya S."/>
            <person name="Fitzgerald M."/>
            <person name="Haas B."/>
            <person name="Abouelleil A."/>
            <person name="Alvarado L."/>
            <person name="Arachchi H.M."/>
            <person name="Berlin A."/>
            <person name="Chapman S.B."/>
            <person name="Goldberg J."/>
            <person name="Griggs A."/>
            <person name="Gujja S."/>
            <person name="Hansen M."/>
            <person name="Howarth C."/>
            <person name="Imamovic A."/>
            <person name="Larimer J."/>
            <person name="McCowen C."/>
            <person name="Montmayeur A."/>
            <person name="Murphy C."/>
            <person name="Neiman D."/>
            <person name="Pearson M."/>
            <person name="Priest M."/>
            <person name="Roberts A."/>
            <person name="Saif S."/>
            <person name="Shea T."/>
            <person name="Sisk P."/>
            <person name="Sykes S."/>
            <person name="Wortman J."/>
            <person name="Nusbaum C."/>
            <person name="Birren B."/>
        </authorList>
    </citation>
    <scope>NUCLEOTIDE SEQUENCE [LARGE SCALE GENOMIC DNA]</scope>
    <source>
        <strain evidence="10">ACS-171-V-Col2</strain>
    </source>
</reference>
<dbReference type="PATRIC" id="fig|883066.3.peg.1183"/>
<dbReference type="GO" id="GO:0006412">
    <property type="term" value="P:translation"/>
    <property type="evidence" value="ECO:0007669"/>
    <property type="project" value="UniProtKB-UniRule"/>
</dbReference>
<comment type="subunit">
    <text evidence="5">Part of the 50S ribosomal subunit; part of the 5S rRNA/L5/L18/L25 subcomplex. Contacts the 5S rRNA. Binds to the 5S rRNA independently of L5 and L18.</text>
</comment>
<dbReference type="NCBIfam" id="TIGR00731">
    <property type="entry name" value="bL25_bact_ctc"/>
    <property type="match status" value="1"/>
</dbReference>
<feature type="domain" description="Large ribosomal subunit protein bL25 beta" evidence="8">
    <location>
        <begin position="104"/>
        <end position="184"/>
    </location>
</feature>